<protein>
    <submittedName>
        <fullName evidence="3">Uncharacterized protein</fullName>
    </submittedName>
</protein>
<feature type="region of interest" description="Disordered" evidence="1">
    <location>
        <begin position="34"/>
        <end position="72"/>
    </location>
</feature>
<name>A0A9N7VIR8_PLEPL</name>
<evidence type="ECO:0000313" key="3">
    <source>
        <dbReference type="EMBL" id="CAB1450844.1"/>
    </source>
</evidence>
<sequence length="99" mass="10757">MSTINTSLTILCSMLINLDIYLSSAGVKGLVREQRISESPDESHRAGITEKKPIRSPSPQPPTPPALTAGNQGRGTPPCWFYASQAAYISINEGWKDLQ</sequence>
<evidence type="ECO:0000256" key="1">
    <source>
        <dbReference type="SAM" id="MobiDB-lite"/>
    </source>
</evidence>
<dbReference type="EMBL" id="CADEAL010004069">
    <property type="protein sequence ID" value="CAB1450844.1"/>
    <property type="molecule type" value="Genomic_DNA"/>
</dbReference>
<evidence type="ECO:0000256" key="2">
    <source>
        <dbReference type="SAM" id="SignalP"/>
    </source>
</evidence>
<feature type="signal peptide" evidence="2">
    <location>
        <begin position="1"/>
        <end position="25"/>
    </location>
</feature>
<proteinExistence type="predicted"/>
<feature type="chain" id="PRO_5040403363" evidence="2">
    <location>
        <begin position="26"/>
        <end position="99"/>
    </location>
</feature>
<feature type="compositionally biased region" description="Pro residues" evidence="1">
    <location>
        <begin position="56"/>
        <end position="65"/>
    </location>
</feature>
<keyword evidence="2" id="KW-0732">Signal</keyword>
<reference evidence="3" key="1">
    <citation type="submission" date="2020-03" db="EMBL/GenBank/DDBJ databases">
        <authorList>
            <person name="Weist P."/>
        </authorList>
    </citation>
    <scope>NUCLEOTIDE SEQUENCE</scope>
</reference>
<accession>A0A9N7VIR8</accession>
<dbReference type="AlphaFoldDB" id="A0A9N7VIR8"/>
<feature type="compositionally biased region" description="Basic and acidic residues" evidence="1">
    <location>
        <begin position="34"/>
        <end position="53"/>
    </location>
</feature>
<organism evidence="3 4">
    <name type="scientific">Pleuronectes platessa</name>
    <name type="common">European plaice</name>
    <dbReference type="NCBI Taxonomy" id="8262"/>
    <lineage>
        <taxon>Eukaryota</taxon>
        <taxon>Metazoa</taxon>
        <taxon>Chordata</taxon>
        <taxon>Craniata</taxon>
        <taxon>Vertebrata</taxon>
        <taxon>Euteleostomi</taxon>
        <taxon>Actinopterygii</taxon>
        <taxon>Neopterygii</taxon>
        <taxon>Teleostei</taxon>
        <taxon>Neoteleostei</taxon>
        <taxon>Acanthomorphata</taxon>
        <taxon>Carangaria</taxon>
        <taxon>Pleuronectiformes</taxon>
        <taxon>Pleuronectoidei</taxon>
        <taxon>Pleuronectidae</taxon>
        <taxon>Pleuronectes</taxon>
    </lineage>
</organism>
<evidence type="ECO:0000313" key="4">
    <source>
        <dbReference type="Proteomes" id="UP001153269"/>
    </source>
</evidence>
<gene>
    <name evidence="3" type="ORF">PLEPLA_LOCUS38536</name>
</gene>
<comment type="caution">
    <text evidence="3">The sequence shown here is derived from an EMBL/GenBank/DDBJ whole genome shotgun (WGS) entry which is preliminary data.</text>
</comment>
<keyword evidence="4" id="KW-1185">Reference proteome</keyword>
<dbReference type="Proteomes" id="UP001153269">
    <property type="component" value="Unassembled WGS sequence"/>
</dbReference>